<dbReference type="OrthoDB" id="9810372at2"/>
<evidence type="ECO:0000313" key="3">
    <source>
        <dbReference type="Proteomes" id="UP000184334"/>
    </source>
</evidence>
<accession>A0A1M4TJS4</accession>
<name>A0A1M4TJS4_MARH1</name>
<dbReference type="Proteomes" id="UP000184334">
    <property type="component" value="Unassembled WGS sequence"/>
</dbReference>
<dbReference type="Gene3D" id="3.30.420.40">
    <property type="match status" value="2"/>
</dbReference>
<dbReference type="InterPro" id="IPR049874">
    <property type="entry name" value="ROK_cs"/>
</dbReference>
<organism evidence="2 3">
    <name type="scientific">Marinitoga hydrogenitolerans (strain DSM 16785 / JCM 12826 / AT1271)</name>
    <dbReference type="NCBI Taxonomy" id="1122195"/>
    <lineage>
        <taxon>Bacteria</taxon>
        <taxon>Thermotogati</taxon>
        <taxon>Thermotogota</taxon>
        <taxon>Thermotogae</taxon>
        <taxon>Petrotogales</taxon>
        <taxon>Petrotogaceae</taxon>
        <taxon>Marinitoga</taxon>
    </lineage>
</organism>
<keyword evidence="3" id="KW-1185">Reference proteome</keyword>
<dbReference type="Pfam" id="PF00480">
    <property type="entry name" value="ROK"/>
    <property type="match status" value="1"/>
</dbReference>
<dbReference type="PANTHER" id="PTHR18964">
    <property type="entry name" value="ROK (REPRESSOR, ORF, KINASE) FAMILY"/>
    <property type="match status" value="1"/>
</dbReference>
<evidence type="ECO:0000313" key="2">
    <source>
        <dbReference type="EMBL" id="SHE44614.1"/>
    </source>
</evidence>
<dbReference type="EMBL" id="FQUI01000004">
    <property type="protein sequence ID" value="SHE44614.1"/>
    <property type="molecule type" value="Genomic_DNA"/>
</dbReference>
<gene>
    <name evidence="2" type="ORF">SAMN02745164_00458</name>
</gene>
<dbReference type="RefSeq" id="WP_072863022.1">
    <property type="nucleotide sequence ID" value="NZ_FQUI01000004.1"/>
</dbReference>
<dbReference type="InterPro" id="IPR043129">
    <property type="entry name" value="ATPase_NBD"/>
</dbReference>
<dbReference type="SUPFAM" id="SSF53067">
    <property type="entry name" value="Actin-like ATPase domain"/>
    <property type="match status" value="1"/>
</dbReference>
<evidence type="ECO:0000256" key="1">
    <source>
        <dbReference type="ARBA" id="ARBA00006479"/>
    </source>
</evidence>
<dbReference type="PANTHER" id="PTHR18964:SF149">
    <property type="entry name" value="BIFUNCTIONAL UDP-N-ACETYLGLUCOSAMINE 2-EPIMERASE_N-ACETYLMANNOSAMINE KINASE"/>
    <property type="match status" value="1"/>
</dbReference>
<proteinExistence type="inferred from homology"/>
<reference evidence="2" key="1">
    <citation type="submission" date="2016-11" db="EMBL/GenBank/DDBJ databases">
        <authorList>
            <person name="Varghese N."/>
            <person name="Submissions S."/>
        </authorList>
    </citation>
    <scope>NUCLEOTIDE SEQUENCE [LARGE SCALE GENOMIC DNA]</scope>
    <source>
        <strain evidence="2">DSM 16785</strain>
    </source>
</reference>
<comment type="caution">
    <text evidence="2">The sequence shown here is derived from an EMBL/GenBank/DDBJ whole genome shotgun (WGS) entry which is preliminary data.</text>
</comment>
<dbReference type="AlphaFoldDB" id="A0A1M4TJS4"/>
<comment type="similarity">
    <text evidence="1">Belongs to the ROK (NagC/XylR) family.</text>
</comment>
<sequence>MYLIGVDLGGTEIKTGLVSKDKGIINKVAIPTEANLGAQKVAENIIKTIEIVAENNMDKIEGIGIGSPGSIDRDHGIVRYAPNLPFHNFELSRIIIEKLKIPTFVENDANAFALGEWYFGSAQGLKHFVALTLGTGIGGGVVSHGILITGKDGIGTELGHIIVDPDGPLCGCGSRGCIEAIASARNTARWAKEFSAKIPENKIVEFAGKVENIESKHVFMALEHNDPVAKMVVDKITDALAKAIGNFVHIFNPEMIIIGGGMSKAGKSLLDPIIEKVNFYLMPSFRNSFKILLSSLVEDAGILGASASAIYHSRSR</sequence>
<dbReference type="GO" id="GO:0016301">
    <property type="term" value="F:kinase activity"/>
    <property type="evidence" value="ECO:0007669"/>
    <property type="project" value="UniProtKB-KW"/>
</dbReference>
<protein>
    <submittedName>
        <fullName evidence="2">Glucokinase</fullName>
    </submittedName>
</protein>
<dbReference type="InterPro" id="IPR000600">
    <property type="entry name" value="ROK"/>
</dbReference>
<dbReference type="PROSITE" id="PS01125">
    <property type="entry name" value="ROK"/>
    <property type="match status" value="1"/>
</dbReference>
<dbReference type="STRING" id="1122195.SAMN02745164_00458"/>